<feature type="region of interest" description="Disordered" evidence="1">
    <location>
        <begin position="34"/>
        <end position="84"/>
    </location>
</feature>
<feature type="compositionally biased region" description="Acidic residues" evidence="1">
    <location>
        <begin position="39"/>
        <end position="74"/>
    </location>
</feature>
<proteinExistence type="predicted"/>
<name>A0A1E3BAA4_ASPCR</name>
<keyword evidence="3" id="KW-1185">Reference proteome</keyword>
<dbReference type="InterPro" id="IPR011009">
    <property type="entry name" value="Kinase-like_dom_sf"/>
</dbReference>
<sequence>MVLKVFDRLSASQARTDEKADPWTLDIEQRYHQFLLDSGESDSSGEDGNDEDGEGNDDEDGVDYSDDEEDEEEDGEKKEQKGWIAPRYEADLHNLMHRLHRTEAEAYQALKDRQGEDIPRFLACITIPSSSPMQEESLIEHVDMPGILLQNINGFHLADLAQHAPRETWQFICEDAIRVTNLLYNRGILNKDVKTRNLIVRKALKGNFKVFMIDFALCRFRREYKSDNNWRVKHTKTERVRWVLSCRGICKEALPITGLLSMKS</sequence>
<evidence type="ECO:0000313" key="3">
    <source>
        <dbReference type="Proteomes" id="UP000094569"/>
    </source>
</evidence>
<organism evidence="2 3">
    <name type="scientific">Aspergillus cristatus</name>
    <name type="common">Chinese Fuzhuan brick tea-fermentation fungus</name>
    <name type="synonym">Eurotium cristatum</name>
    <dbReference type="NCBI Taxonomy" id="573508"/>
    <lineage>
        <taxon>Eukaryota</taxon>
        <taxon>Fungi</taxon>
        <taxon>Dikarya</taxon>
        <taxon>Ascomycota</taxon>
        <taxon>Pezizomycotina</taxon>
        <taxon>Eurotiomycetes</taxon>
        <taxon>Eurotiomycetidae</taxon>
        <taxon>Eurotiales</taxon>
        <taxon>Aspergillaceae</taxon>
        <taxon>Aspergillus</taxon>
        <taxon>Aspergillus subgen. Aspergillus</taxon>
    </lineage>
</organism>
<dbReference type="OrthoDB" id="5134445at2759"/>
<dbReference type="Proteomes" id="UP000094569">
    <property type="component" value="Unassembled WGS sequence"/>
</dbReference>
<evidence type="ECO:0000256" key="1">
    <source>
        <dbReference type="SAM" id="MobiDB-lite"/>
    </source>
</evidence>
<protein>
    <recommendedName>
        <fullName evidence="4">Protein kinase domain-containing protein</fullName>
    </recommendedName>
</protein>
<dbReference type="SUPFAM" id="SSF56112">
    <property type="entry name" value="Protein kinase-like (PK-like)"/>
    <property type="match status" value="1"/>
</dbReference>
<dbReference type="VEuPathDB" id="FungiDB:SI65_06711"/>
<dbReference type="AlphaFoldDB" id="A0A1E3BAA4"/>
<gene>
    <name evidence="2" type="ORF">SI65_06711</name>
</gene>
<dbReference type="EMBL" id="JXNT01000007">
    <property type="protein sequence ID" value="ODM17923.1"/>
    <property type="molecule type" value="Genomic_DNA"/>
</dbReference>
<evidence type="ECO:0000313" key="2">
    <source>
        <dbReference type="EMBL" id="ODM17923.1"/>
    </source>
</evidence>
<dbReference type="STRING" id="573508.A0A1E3BAA4"/>
<comment type="caution">
    <text evidence="2">The sequence shown here is derived from an EMBL/GenBank/DDBJ whole genome shotgun (WGS) entry which is preliminary data.</text>
</comment>
<accession>A0A1E3BAA4</accession>
<reference evidence="2 3" key="1">
    <citation type="journal article" date="2016" name="BMC Genomics">
        <title>Comparative genomic and transcriptomic analyses of the Fuzhuan brick tea-fermentation fungus Aspergillus cristatus.</title>
        <authorList>
            <person name="Ge Y."/>
            <person name="Wang Y."/>
            <person name="Liu Y."/>
            <person name="Tan Y."/>
            <person name="Ren X."/>
            <person name="Zhang X."/>
            <person name="Hyde K.D."/>
            <person name="Liu Y."/>
            <person name="Liu Z."/>
        </authorList>
    </citation>
    <scope>NUCLEOTIDE SEQUENCE [LARGE SCALE GENOMIC DNA]</scope>
    <source>
        <strain evidence="2 3">GZAAS20.1005</strain>
    </source>
</reference>
<evidence type="ECO:0008006" key="4">
    <source>
        <dbReference type="Google" id="ProtNLM"/>
    </source>
</evidence>